<evidence type="ECO:0000313" key="2">
    <source>
        <dbReference type="EMBL" id="MPN54384.1"/>
    </source>
</evidence>
<comment type="caution">
    <text evidence="2">The sequence shown here is derived from an EMBL/GenBank/DDBJ whole genome shotgun (WGS) entry which is preliminary data.</text>
</comment>
<proteinExistence type="predicted"/>
<dbReference type="EMBL" id="VSSQ01122563">
    <property type="protein sequence ID" value="MPN54384.1"/>
    <property type="molecule type" value="Genomic_DNA"/>
</dbReference>
<protein>
    <submittedName>
        <fullName evidence="2">Uncharacterized protein</fullName>
    </submittedName>
</protein>
<organism evidence="2">
    <name type="scientific">bioreactor metagenome</name>
    <dbReference type="NCBI Taxonomy" id="1076179"/>
    <lineage>
        <taxon>unclassified sequences</taxon>
        <taxon>metagenomes</taxon>
        <taxon>ecological metagenomes</taxon>
    </lineage>
</organism>
<evidence type="ECO:0000256" key="1">
    <source>
        <dbReference type="SAM" id="MobiDB-lite"/>
    </source>
</evidence>
<feature type="region of interest" description="Disordered" evidence="1">
    <location>
        <begin position="61"/>
        <end position="80"/>
    </location>
</feature>
<accession>A0A645J1K3</accession>
<reference evidence="2" key="1">
    <citation type="submission" date="2019-08" db="EMBL/GenBank/DDBJ databases">
        <authorList>
            <person name="Kucharzyk K."/>
            <person name="Murdoch R.W."/>
            <person name="Higgins S."/>
            <person name="Loffler F."/>
        </authorList>
    </citation>
    <scope>NUCLEOTIDE SEQUENCE</scope>
</reference>
<sequence>MRIDALTTTDRIVMATLGGNDEGTGYGEKDLVPLDGYRARCRSDPWGRADALGNQTVLSDRCVRSPAEEPDQRSRQCGHP</sequence>
<dbReference type="AlphaFoldDB" id="A0A645J1K3"/>
<name>A0A645J1K3_9ZZZZ</name>
<feature type="compositionally biased region" description="Basic and acidic residues" evidence="1">
    <location>
        <begin position="61"/>
        <end position="74"/>
    </location>
</feature>
<gene>
    <name evidence="2" type="ORF">SDC9_202054</name>
</gene>